<dbReference type="OrthoDB" id="332550at2759"/>
<evidence type="ECO:0000313" key="8">
    <source>
        <dbReference type="Proteomes" id="UP000221165"/>
    </source>
</evidence>
<keyword evidence="5" id="KW-0812">Transmembrane</keyword>
<comment type="similarity">
    <text evidence="2">Belongs to the BRX1 family.</text>
</comment>
<dbReference type="GO" id="GO:0019843">
    <property type="term" value="F:rRNA binding"/>
    <property type="evidence" value="ECO:0007669"/>
    <property type="project" value="InterPro"/>
</dbReference>
<feature type="domain" description="Brix" evidence="6">
    <location>
        <begin position="127"/>
        <end position="241"/>
    </location>
</feature>
<keyword evidence="8" id="KW-1185">Reference proteome</keyword>
<keyword evidence="5" id="KW-1133">Transmembrane helix</keyword>
<gene>
    <name evidence="7" type="ORF">CSUI_001435</name>
</gene>
<dbReference type="VEuPathDB" id="ToxoDB:CSUI_001435"/>
<dbReference type="PROSITE" id="PS50833">
    <property type="entry name" value="BRIX"/>
    <property type="match status" value="1"/>
</dbReference>
<dbReference type="Pfam" id="PF04427">
    <property type="entry name" value="Brix"/>
    <property type="match status" value="1"/>
</dbReference>
<dbReference type="AlphaFoldDB" id="A0A2C6LAI1"/>
<dbReference type="SMART" id="SM00879">
    <property type="entry name" value="Brix"/>
    <property type="match status" value="1"/>
</dbReference>
<dbReference type="InterPro" id="IPR007109">
    <property type="entry name" value="Brix"/>
</dbReference>
<keyword evidence="3" id="KW-0690">Ribosome biogenesis</keyword>
<evidence type="ECO:0000256" key="5">
    <source>
        <dbReference type="SAM" id="Phobius"/>
    </source>
</evidence>
<comment type="caution">
    <text evidence="7">The sequence shown here is derived from an EMBL/GenBank/DDBJ whole genome shotgun (WGS) entry which is preliminary data.</text>
</comment>
<dbReference type="PANTHER" id="PTHR13634">
    <property type="entry name" value="RIBOSOME BIOGENESIS PROTEIN BRIX"/>
    <property type="match status" value="1"/>
</dbReference>
<evidence type="ECO:0000256" key="4">
    <source>
        <dbReference type="ARBA" id="ARBA00023242"/>
    </source>
</evidence>
<dbReference type="RefSeq" id="XP_067926381.1">
    <property type="nucleotide sequence ID" value="XM_068061641.1"/>
</dbReference>
<evidence type="ECO:0000256" key="1">
    <source>
        <dbReference type="ARBA" id="ARBA00004604"/>
    </source>
</evidence>
<protein>
    <submittedName>
        <fullName evidence="7">Brix domain-containing protein</fullName>
    </submittedName>
</protein>
<dbReference type="PANTHER" id="PTHR13634:SF0">
    <property type="entry name" value="RIBOSOME BIOGENESIS PROTEIN BRX1 HOMOLOG"/>
    <property type="match status" value="1"/>
</dbReference>
<keyword evidence="4" id="KW-0539">Nucleus</keyword>
<evidence type="ECO:0000259" key="6">
    <source>
        <dbReference type="PROSITE" id="PS50833"/>
    </source>
</evidence>
<dbReference type="GO" id="GO:0005730">
    <property type="term" value="C:nucleolus"/>
    <property type="evidence" value="ECO:0007669"/>
    <property type="project" value="UniProtKB-SubCell"/>
</dbReference>
<accession>A0A2C6LAI1</accession>
<proteinExistence type="inferred from homology"/>
<organism evidence="7 8">
    <name type="scientific">Cystoisospora suis</name>
    <dbReference type="NCBI Taxonomy" id="483139"/>
    <lineage>
        <taxon>Eukaryota</taxon>
        <taxon>Sar</taxon>
        <taxon>Alveolata</taxon>
        <taxon>Apicomplexa</taxon>
        <taxon>Conoidasida</taxon>
        <taxon>Coccidia</taxon>
        <taxon>Eucoccidiorida</taxon>
        <taxon>Eimeriorina</taxon>
        <taxon>Sarcocystidae</taxon>
        <taxon>Cystoisospora</taxon>
    </lineage>
</organism>
<feature type="transmembrane region" description="Helical" evidence="5">
    <location>
        <begin position="51"/>
        <end position="69"/>
    </location>
</feature>
<dbReference type="GO" id="GO:0000027">
    <property type="term" value="P:ribosomal large subunit assembly"/>
    <property type="evidence" value="ECO:0007669"/>
    <property type="project" value="TreeGrafter"/>
</dbReference>
<dbReference type="InterPro" id="IPR026532">
    <property type="entry name" value="BRX1"/>
</dbReference>
<feature type="transmembrane region" description="Helical" evidence="5">
    <location>
        <begin position="90"/>
        <end position="117"/>
    </location>
</feature>
<evidence type="ECO:0000256" key="2">
    <source>
        <dbReference type="ARBA" id="ARBA00006369"/>
    </source>
</evidence>
<dbReference type="GeneID" id="94424852"/>
<evidence type="ECO:0000313" key="7">
    <source>
        <dbReference type="EMBL" id="PHJ24709.1"/>
    </source>
</evidence>
<dbReference type="Proteomes" id="UP000221165">
    <property type="component" value="Unassembled WGS sequence"/>
</dbReference>
<dbReference type="GO" id="GO:0006364">
    <property type="term" value="P:rRNA processing"/>
    <property type="evidence" value="ECO:0007669"/>
    <property type="project" value="InterPro"/>
</dbReference>
<feature type="non-terminal residue" evidence="7">
    <location>
        <position position="241"/>
    </location>
</feature>
<dbReference type="EMBL" id="MIGC01000562">
    <property type="protein sequence ID" value="PHJ24709.1"/>
    <property type="molecule type" value="Genomic_DNA"/>
</dbReference>
<comment type="subcellular location">
    <subcellularLocation>
        <location evidence="1">Nucleus</location>
        <location evidence="1">Nucleolus</location>
    </subcellularLocation>
</comment>
<keyword evidence="5" id="KW-0472">Membrane</keyword>
<evidence type="ECO:0000256" key="3">
    <source>
        <dbReference type="ARBA" id="ARBA00022517"/>
    </source>
</evidence>
<reference evidence="7 8" key="1">
    <citation type="journal article" date="2017" name="Int. J. Parasitol.">
        <title>The genome of the protozoan parasite Cystoisospora suis and a reverse vaccinology approach to identify vaccine candidates.</title>
        <authorList>
            <person name="Palmieri N."/>
            <person name="Shrestha A."/>
            <person name="Ruttkowski B."/>
            <person name="Beck T."/>
            <person name="Vogl C."/>
            <person name="Tomley F."/>
            <person name="Blake D.P."/>
            <person name="Joachim A."/>
        </authorList>
    </citation>
    <scope>NUCLEOTIDE SEQUENCE [LARGE SCALE GENOMIC DNA]</scope>
    <source>
        <strain evidence="7 8">Wien I</strain>
    </source>
</reference>
<sequence>MAGASSSGVSCVVEVSPLADALLPTYQMKDLRRLEASIRHTLCTLEREEKHFRVVLLVVLSSSLYFAWNPLSRAYACIRAVRMIRKRNRLFLCLAFLSFFLFLFLGSCFSSFFLSFFSNCSFRCNNVLYFESRKRDLLLHMSKIPHGPTVIFRVLNIHTLAELSMTGNCLLHSRPLLLFSPDFGTDASPDGSPKPHLALIKELLIQIFGTPRNHPKAKPFFDHAMAFYRFDGDRLWFRHYQ</sequence>
<name>A0A2C6LAI1_9APIC</name>